<evidence type="ECO:0000313" key="8">
    <source>
        <dbReference type="EMBL" id="AZZ39843.1"/>
    </source>
</evidence>
<keyword evidence="5 6" id="KW-0472">Membrane</keyword>
<dbReference type="InterPro" id="IPR016795">
    <property type="entry name" value="UCP021697"/>
</dbReference>
<comment type="subcellular location">
    <subcellularLocation>
        <location evidence="1">Cell membrane</location>
        <topology evidence="1">Multi-pass membrane protein</topology>
    </subcellularLocation>
</comment>
<evidence type="ECO:0000256" key="2">
    <source>
        <dbReference type="ARBA" id="ARBA00022475"/>
    </source>
</evidence>
<feature type="transmembrane region" description="Helical" evidence="6">
    <location>
        <begin position="35"/>
        <end position="58"/>
    </location>
</feature>
<dbReference type="PANTHER" id="PTHR36115:SF6">
    <property type="entry name" value="PROLINE-RICH ANTIGEN HOMOLOG"/>
    <property type="match status" value="1"/>
</dbReference>
<sequence>MPDTSSPRPAASEVGAALGLPATGRGSLAPWNRRLAALLLDWAASMVVAIAVFGVRVIRDQGWPVWMPMAVFFVERTILTALASASFGQLLAHVAVVRVDSAAPVGWWRSAVRTALKCLVIPAVIIGADRRGLDDLMLGTVVVNRR</sequence>
<dbReference type="KEGG" id="aji:C0Z10_08865"/>
<dbReference type="AlphaFoldDB" id="A0A3T0S0I4"/>
<proteinExistence type="predicted"/>
<dbReference type="PIRSF" id="PIRSF021697">
    <property type="entry name" value="UCP021697"/>
    <property type="match status" value="1"/>
</dbReference>
<feature type="transmembrane region" description="Helical" evidence="6">
    <location>
        <begin position="78"/>
        <end position="99"/>
    </location>
</feature>
<accession>A0A3T0S0I4</accession>
<keyword evidence="3 6" id="KW-0812">Transmembrane</keyword>
<dbReference type="EMBL" id="CP025570">
    <property type="protein sequence ID" value="AZZ39843.1"/>
    <property type="molecule type" value="Genomic_DNA"/>
</dbReference>
<evidence type="ECO:0000313" key="9">
    <source>
        <dbReference type="Proteomes" id="UP000285875"/>
    </source>
</evidence>
<feature type="domain" description="RDD" evidence="7">
    <location>
        <begin position="29"/>
        <end position="125"/>
    </location>
</feature>
<organism evidence="8 9">
    <name type="scientific">Acidipropionibacterium jensenii</name>
    <dbReference type="NCBI Taxonomy" id="1749"/>
    <lineage>
        <taxon>Bacteria</taxon>
        <taxon>Bacillati</taxon>
        <taxon>Actinomycetota</taxon>
        <taxon>Actinomycetes</taxon>
        <taxon>Propionibacteriales</taxon>
        <taxon>Propionibacteriaceae</taxon>
        <taxon>Acidipropionibacterium</taxon>
    </lineage>
</organism>
<reference evidence="9" key="1">
    <citation type="submission" date="2017-12" db="EMBL/GenBank/DDBJ databases">
        <title>Whole genome sequencing of Acidipropionibacterium jensenii strains JS279 and JS280.</title>
        <authorList>
            <person name="Deptula P."/>
            <person name="Laine P."/>
            <person name="Smolander O.-P."/>
            <person name="Paulin L."/>
            <person name="Auvinen P."/>
            <person name="Varmanen P."/>
        </authorList>
    </citation>
    <scope>NUCLEOTIDE SEQUENCE [LARGE SCALE GENOMIC DNA]</scope>
    <source>
        <strain evidence="9">JS280</strain>
    </source>
</reference>
<evidence type="ECO:0000256" key="3">
    <source>
        <dbReference type="ARBA" id="ARBA00022692"/>
    </source>
</evidence>
<gene>
    <name evidence="8" type="ORF">C0Z10_08865</name>
</gene>
<dbReference type="Proteomes" id="UP000285875">
    <property type="component" value="Chromosome"/>
</dbReference>
<dbReference type="RefSeq" id="WP_097799127.1">
    <property type="nucleotide sequence ID" value="NZ_CP025570.1"/>
</dbReference>
<evidence type="ECO:0000256" key="1">
    <source>
        <dbReference type="ARBA" id="ARBA00004651"/>
    </source>
</evidence>
<evidence type="ECO:0000256" key="6">
    <source>
        <dbReference type="SAM" id="Phobius"/>
    </source>
</evidence>
<evidence type="ECO:0000259" key="7">
    <source>
        <dbReference type="Pfam" id="PF06271"/>
    </source>
</evidence>
<name>A0A3T0S0I4_9ACTN</name>
<keyword evidence="4 6" id="KW-1133">Transmembrane helix</keyword>
<protein>
    <submittedName>
        <fullName evidence="8">RDD family protein</fullName>
    </submittedName>
</protein>
<dbReference type="PANTHER" id="PTHR36115">
    <property type="entry name" value="PROLINE-RICH ANTIGEN HOMOLOG-RELATED"/>
    <property type="match status" value="1"/>
</dbReference>
<evidence type="ECO:0000256" key="4">
    <source>
        <dbReference type="ARBA" id="ARBA00022989"/>
    </source>
</evidence>
<dbReference type="InterPro" id="IPR051791">
    <property type="entry name" value="Pra-immunoreactive"/>
</dbReference>
<keyword evidence="2" id="KW-1003">Cell membrane</keyword>
<evidence type="ECO:0000256" key="5">
    <source>
        <dbReference type="ARBA" id="ARBA00023136"/>
    </source>
</evidence>
<dbReference type="InterPro" id="IPR010432">
    <property type="entry name" value="RDD"/>
</dbReference>
<dbReference type="Pfam" id="PF06271">
    <property type="entry name" value="RDD"/>
    <property type="match status" value="1"/>
</dbReference>